<dbReference type="Pfam" id="PF00083">
    <property type="entry name" value="Sugar_tr"/>
    <property type="match status" value="1"/>
</dbReference>
<feature type="transmembrane region" description="Helical" evidence="8">
    <location>
        <begin position="12"/>
        <end position="34"/>
    </location>
</feature>
<dbReference type="Proteomes" id="UP000001997">
    <property type="component" value="Unassembled WGS sequence"/>
</dbReference>
<dbReference type="OMA" id="ISSNWIW"/>
<dbReference type="InterPro" id="IPR005829">
    <property type="entry name" value="Sugar_transporter_CS"/>
</dbReference>
<feature type="transmembrane region" description="Helical" evidence="8">
    <location>
        <begin position="86"/>
        <end position="104"/>
    </location>
</feature>
<dbReference type="InterPro" id="IPR005828">
    <property type="entry name" value="MFS_sugar_transport-like"/>
</dbReference>
<dbReference type="AlphaFoldDB" id="A5DD64"/>
<evidence type="ECO:0000256" key="3">
    <source>
        <dbReference type="ARBA" id="ARBA00022448"/>
    </source>
</evidence>
<name>A5DD64_PICGU</name>
<dbReference type="InParanoid" id="A5DD64"/>
<sequence length="511" mass="56716">MSTQFWKPGKQVSYAVTFTCELAFILFGVEQGIVGNLIDGENFLNQFGHPTGSYLGIIVSIYTLGCFFGCILTYFVGDYLGRRKTIAAAMVLVIVGVALQTSAFTVAHLMIGRFICGLGTGMETSSVPMYQAELSRPELRGRLVCSEALFVGVGLVYAYWFTYGMSFTSGAIVWRLPIATQIIFAAVVLGLTCTIPESPRYLYFKGRKDEAKKVLCYVFGKPETDPEITSLYQEIEEAMILESTEGAYSWKKLLVKDTAKTRHRVLLAYMSMFAQQVGGVNLINYYITTVLINNVGIERNLAMILAGCTVICFTVGSLVPSFFSDSLGRRLPLVYGYIGCGVSMLFITILLSFQDNSRLKESTGSAAVAFFFLFQLIFGASGNCIPWVIVPEILPLHARAKGTAIGISANWLWNFFVVEITPTIITNIKWRSYLIFTVTNFAFALMFYFFYPETKGLTLESIDKLFSENSTMLMGFVDTKQYRNTPLEEWDSGTSNAKSISLQHVESVGSS</sequence>
<dbReference type="InterPro" id="IPR036259">
    <property type="entry name" value="MFS_trans_sf"/>
</dbReference>
<evidence type="ECO:0000256" key="2">
    <source>
        <dbReference type="ARBA" id="ARBA00010992"/>
    </source>
</evidence>
<evidence type="ECO:0000256" key="6">
    <source>
        <dbReference type="ARBA" id="ARBA00023136"/>
    </source>
</evidence>
<dbReference type="VEuPathDB" id="FungiDB:PGUG_01215"/>
<dbReference type="RefSeq" id="XP_001485544.1">
    <property type="nucleotide sequence ID" value="XM_001485494.1"/>
</dbReference>
<feature type="transmembrane region" description="Helical" evidence="8">
    <location>
        <begin position="172"/>
        <end position="195"/>
    </location>
</feature>
<comment type="similarity">
    <text evidence="2 7">Belongs to the major facilitator superfamily. Sugar transporter (TC 2.A.1.1) family.</text>
</comment>
<feature type="transmembrane region" description="Helical" evidence="8">
    <location>
        <begin position="301"/>
        <end position="323"/>
    </location>
</feature>
<keyword evidence="3 7" id="KW-0813">Transport</keyword>
<dbReference type="GO" id="GO:0005351">
    <property type="term" value="F:carbohydrate:proton symporter activity"/>
    <property type="evidence" value="ECO:0007669"/>
    <property type="project" value="TreeGrafter"/>
</dbReference>
<evidence type="ECO:0000256" key="1">
    <source>
        <dbReference type="ARBA" id="ARBA00004141"/>
    </source>
</evidence>
<evidence type="ECO:0000313" key="10">
    <source>
        <dbReference type="EMBL" id="EDK37117.1"/>
    </source>
</evidence>
<evidence type="ECO:0000256" key="5">
    <source>
        <dbReference type="ARBA" id="ARBA00022989"/>
    </source>
</evidence>
<dbReference type="EMBL" id="CH408156">
    <property type="protein sequence ID" value="EDK37117.1"/>
    <property type="molecule type" value="Genomic_DNA"/>
</dbReference>
<dbReference type="InterPro" id="IPR050360">
    <property type="entry name" value="MFS_Sugar_Transporters"/>
</dbReference>
<keyword evidence="5 8" id="KW-1133">Transmembrane helix</keyword>
<dbReference type="NCBIfam" id="TIGR00879">
    <property type="entry name" value="SP"/>
    <property type="match status" value="1"/>
</dbReference>
<dbReference type="PRINTS" id="PR00171">
    <property type="entry name" value="SUGRTRNSPORT"/>
</dbReference>
<dbReference type="InterPro" id="IPR003663">
    <property type="entry name" value="Sugar/inositol_transpt"/>
</dbReference>
<dbReference type="PROSITE" id="PS50850">
    <property type="entry name" value="MFS"/>
    <property type="match status" value="1"/>
</dbReference>
<dbReference type="GO" id="GO:0016020">
    <property type="term" value="C:membrane"/>
    <property type="evidence" value="ECO:0007669"/>
    <property type="project" value="UniProtKB-SubCell"/>
</dbReference>
<dbReference type="GeneID" id="5127539"/>
<dbReference type="OrthoDB" id="6133115at2759"/>
<dbReference type="HOGENOM" id="CLU_001265_30_3_1"/>
<evidence type="ECO:0000256" key="4">
    <source>
        <dbReference type="ARBA" id="ARBA00022692"/>
    </source>
</evidence>
<dbReference type="Gene3D" id="1.20.1250.20">
    <property type="entry name" value="MFS general substrate transporter like domains"/>
    <property type="match status" value="1"/>
</dbReference>
<feature type="transmembrane region" description="Helical" evidence="8">
    <location>
        <begin position="402"/>
        <end position="421"/>
    </location>
</feature>
<reference evidence="10 11" key="1">
    <citation type="journal article" date="2009" name="Nature">
        <title>Evolution of pathogenicity and sexual reproduction in eight Candida genomes.</title>
        <authorList>
            <person name="Butler G."/>
            <person name="Rasmussen M.D."/>
            <person name="Lin M.F."/>
            <person name="Santos M.A."/>
            <person name="Sakthikumar S."/>
            <person name="Munro C.A."/>
            <person name="Rheinbay E."/>
            <person name="Grabherr M."/>
            <person name="Forche A."/>
            <person name="Reedy J.L."/>
            <person name="Agrafioti I."/>
            <person name="Arnaud M.B."/>
            <person name="Bates S."/>
            <person name="Brown A.J."/>
            <person name="Brunke S."/>
            <person name="Costanzo M.C."/>
            <person name="Fitzpatrick D.A."/>
            <person name="de Groot P.W."/>
            <person name="Harris D."/>
            <person name="Hoyer L.L."/>
            <person name="Hube B."/>
            <person name="Klis F.M."/>
            <person name="Kodira C."/>
            <person name="Lennard N."/>
            <person name="Logue M.E."/>
            <person name="Martin R."/>
            <person name="Neiman A.M."/>
            <person name="Nikolaou E."/>
            <person name="Quail M.A."/>
            <person name="Quinn J."/>
            <person name="Santos M.C."/>
            <person name="Schmitzberger F.F."/>
            <person name="Sherlock G."/>
            <person name="Shah P."/>
            <person name="Silverstein K.A."/>
            <person name="Skrzypek M.S."/>
            <person name="Soll D."/>
            <person name="Staggs R."/>
            <person name="Stansfield I."/>
            <person name="Stumpf M.P."/>
            <person name="Sudbery P.E."/>
            <person name="Srikantha T."/>
            <person name="Zeng Q."/>
            <person name="Berman J."/>
            <person name="Berriman M."/>
            <person name="Heitman J."/>
            <person name="Gow N.A."/>
            <person name="Lorenz M.C."/>
            <person name="Birren B.W."/>
            <person name="Kellis M."/>
            <person name="Cuomo C.A."/>
        </authorList>
    </citation>
    <scope>NUCLEOTIDE SEQUENCE [LARGE SCALE GENOMIC DNA]</scope>
    <source>
        <strain evidence="11">ATCC 6260 / CBS 566 / DSM 6381 / JCM 1539 / NBRC 10279 / NRRL Y-324</strain>
    </source>
</reference>
<dbReference type="PANTHER" id="PTHR48022:SF72">
    <property type="entry name" value="MAJOR FACILITATOR SUPERFAMILY (MFS) PROFILE DOMAIN-CONTAINING PROTEIN-RELATED"/>
    <property type="match status" value="1"/>
</dbReference>
<dbReference type="FunFam" id="1.20.1250.20:FF:000134">
    <property type="entry name" value="MFS sugar transporter protein"/>
    <property type="match status" value="1"/>
</dbReference>
<organism evidence="10 11">
    <name type="scientific">Meyerozyma guilliermondii (strain ATCC 6260 / CBS 566 / DSM 6381 / JCM 1539 / NBRC 10279 / NRRL Y-324)</name>
    <name type="common">Yeast</name>
    <name type="synonym">Candida guilliermondii</name>
    <dbReference type="NCBI Taxonomy" id="294746"/>
    <lineage>
        <taxon>Eukaryota</taxon>
        <taxon>Fungi</taxon>
        <taxon>Dikarya</taxon>
        <taxon>Ascomycota</taxon>
        <taxon>Saccharomycotina</taxon>
        <taxon>Pichiomycetes</taxon>
        <taxon>Debaryomycetaceae</taxon>
        <taxon>Meyerozyma</taxon>
    </lineage>
</organism>
<feature type="transmembrane region" description="Helical" evidence="8">
    <location>
        <begin position="365"/>
        <end position="390"/>
    </location>
</feature>
<proteinExistence type="inferred from homology"/>
<evidence type="ECO:0000313" key="11">
    <source>
        <dbReference type="Proteomes" id="UP000001997"/>
    </source>
</evidence>
<dbReference type="PROSITE" id="PS00217">
    <property type="entry name" value="SUGAR_TRANSPORT_2"/>
    <property type="match status" value="1"/>
</dbReference>
<dbReference type="InterPro" id="IPR020846">
    <property type="entry name" value="MFS_dom"/>
</dbReference>
<dbReference type="eggNOG" id="KOG0254">
    <property type="taxonomic scope" value="Eukaryota"/>
</dbReference>
<feature type="transmembrane region" description="Helical" evidence="8">
    <location>
        <begin position="433"/>
        <end position="451"/>
    </location>
</feature>
<dbReference type="SUPFAM" id="SSF103473">
    <property type="entry name" value="MFS general substrate transporter"/>
    <property type="match status" value="1"/>
</dbReference>
<feature type="transmembrane region" description="Helical" evidence="8">
    <location>
        <begin position="335"/>
        <end position="353"/>
    </location>
</feature>
<dbReference type="KEGG" id="pgu:PGUG_01215"/>
<dbReference type="PANTHER" id="PTHR48022">
    <property type="entry name" value="PLASTIDIC GLUCOSE TRANSPORTER 4"/>
    <property type="match status" value="1"/>
</dbReference>
<keyword evidence="4 8" id="KW-0812">Transmembrane</keyword>
<evidence type="ECO:0000259" key="9">
    <source>
        <dbReference type="PROSITE" id="PS50850"/>
    </source>
</evidence>
<comment type="subcellular location">
    <subcellularLocation>
        <location evidence="1">Membrane</location>
        <topology evidence="1">Multi-pass membrane protein</topology>
    </subcellularLocation>
</comment>
<evidence type="ECO:0000256" key="8">
    <source>
        <dbReference type="SAM" id="Phobius"/>
    </source>
</evidence>
<keyword evidence="6 8" id="KW-0472">Membrane</keyword>
<keyword evidence="11" id="KW-1185">Reference proteome</keyword>
<accession>A5DD64</accession>
<feature type="domain" description="Major facilitator superfamily (MFS) profile" evidence="9">
    <location>
        <begin position="16"/>
        <end position="455"/>
    </location>
</feature>
<gene>
    <name evidence="10" type="ORF">PGUG_01215</name>
</gene>
<evidence type="ECO:0000256" key="7">
    <source>
        <dbReference type="RuleBase" id="RU003346"/>
    </source>
</evidence>
<protein>
    <recommendedName>
        <fullName evidence="9">Major facilitator superfamily (MFS) profile domain-containing protein</fullName>
    </recommendedName>
</protein>
<feature type="transmembrane region" description="Helical" evidence="8">
    <location>
        <begin position="54"/>
        <end position="74"/>
    </location>
</feature>